<dbReference type="AlphaFoldDB" id="A0A952KE11"/>
<evidence type="ECO:0000256" key="1">
    <source>
        <dbReference type="SAM" id="MobiDB-lite"/>
    </source>
</evidence>
<proteinExistence type="predicted"/>
<feature type="compositionally biased region" description="Polar residues" evidence="1">
    <location>
        <begin position="27"/>
        <end position="37"/>
    </location>
</feature>
<sequence>MKSAVILRLLLAVTLAFGLVACGKKASSVSAPDSKTSAYPRGYPSS</sequence>
<reference evidence="2" key="1">
    <citation type="submission" date="2020-06" db="EMBL/GenBank/DDBJ databases">
        <title>Stable isotope informed genome-resolved metagenomics uncovers potential trophic interactions in rhizosphere soil.</title>
        <authorList>
            <person name="Starr E.P."/>
            <person name="Shi S."/>
            <person name="Blazewicz S.J."/>
            <person name="Koch B.J."/>
            <person name="Probst A.J."/>
            <person name="Hungate B.A."/>
            <person name="Pett-Ridge J."/>
            <person name="Firestone M.K."/>
            <person name="Banfield J.F."/>
        </authorList>
    </citation>
    <scope>NUCLEOTIDE SEQUENCE</scope>
    <source>
        <strain evidence="2">YM_69_17</strain>
    </source>
</reference>
<dbReference type="PROSITE" id="PS51257">
    <property type="entry name" value="PROKAR_LIPOPROTEIN"/>
    <property type="match status" value="1"/>
</dbReference>
<organism evidence="2 3">
    <name type="scientific">Inquilinus limosus</name>
    <dbReference type="NCBI Taxonomy" id="171674"/>
    <lineage>
        <taxon>Bacteria</taxon>
        <taxon>Pseudomonadati</taxon>
        <taxon>Pseudomonadota</taxon>
        <taxon>Alphaproteobacteria</taxon>
        <taxon>Rhodospirillales</taxon>
        <taxon>Rhodospirillaceae</taxon>
        <taxon>Inquilinus</taxon>
    </lineage>
</organism>
<gene>
    <name evidence="2" type="ORF">JF625_11975</name>
</gene>
<dbReference type="Proteomes" id="UP000700706">
    <property type="component" value="Unassembled WGS sequence"/>
</dbReference>
<protein>
    <submittedName>
        <fullName evidence="2">Uncharacterized protein</fullName>
    </submittedName>
</protein>
<evidence type="ECO:0000313" key="2">
    <source>
        <dbReference type="EMBL" id="MBW8725857.1"/>
    </source>
</evidence>
<accession>A0A952KE11</accession>
<dbReference type="EMBL" id="JAEKLZ010000188">
    <property type="protein sequence ID" value="MBW8725857.1"/>
    <property type="molecule type" value="Genomic_DNA"/>
</dbReference>
<comment type="caution">
    <text evidence="2">The sequence shown here is derived from an EMBL/GenBank/DDBJ whole genome shotgun (WGS) entry which is preliminary data.</text>
</comment>
<evidence type="ECO:0000313" key="3">
    <source>
        <dbReference type="Proteomes" id="UP000700706"/>
    </source>
</evidence>
<feature type="region of interest" description="Disordered" evidence="1">
    <location>
        <begin position="25"/>
        <end position="46"/>
    </location>
</feature>
<name>A0A952KE11_9PROT</name>